<dbReference type="Pfam" id="PF07714">
    <property type="entry name" value="PK_Tyr_Ser-Thr"/>
    <property type="match status" value="1"/>
</dbReference>
<dbReference type="Gene3D" id="1.10.510.10">
    <property type="entry name" value="Transferase(Phosphotransferase) domain 1"/>
    <property type="match status" value="1"/>
</dbReference>
<keyword evidence="7" id="KW-0547">Nucleotide-binding</keyword>
<evidence type="ECO:0000256" key="3">
    <source>
        <dbReference type="ARBA" id="ARBA00022475"/>
    </source>
</evidence>
<evidence type="ECO:0000256" key="8">
    <source>
        <dbReference type="ARBA" id="ARBA00022777"/>
    </source>
</evidence>
<evidence type="ECO:0000256" key="7">
    <source>
        <dbReference type="ARBA" id="ARBA00022741"/>
    </source>
</evidence>
<dbReference type="InterPro" id="IPR000719">
    <property type="entry name" value="Prot_kinase_dom"/>
</dbReference>
<dbReference type="AlphaFoldDB" id="A0A1R3JX92"/>
<evidence type="ECO:0000256" key="11">
    <source>
        <dbReference type="ARBA" id="ARBA00023136"/>
    </source>
</evidence>
<feature type="region of interest" description="Disordered" evidence="14">
    <location>
        <begin position="358"/>
        <end position="417"/>
    </location>
</feature>
<dbReference type="PANTHER" id="PTHR47982:SF44">
    <property type="entry name" value="PROLINE-RICH RECEPTOR-LIKE PROTEIN KINASE PERK13-RELATED"/>
    <property type="match status" value="1"/>
</dbReference>
<accession>A0A1R3JX92</accession>
<feature type="domain" description="Protein kinase" evidence="16">
    <location>
        <begin position="86"/>
        <end position="328"/>
    </location>
</feature>
<dbReference type="SUPFAM" id="SSF56112">
    <property type="entry name" value="Protein kinase-like (PK-like)"/>
    <property type="match status" value="1"/>
</dbReference>
<dbReference type="STRING" id="93759.A0A1R3JX92"/>
<keyword evidence="6 15" id="KW-0812">Transmembrane</keyword>
<dbReference type="InterPro" id="IPR001245">
    <property type="entry name" value="Ser-Thr/Tyr_kinase_cat_dom"/>
</dbReference>
<keyword evidence="9" id="KW-0067">ATP-binding</keyword>
<sequence>MSSKSSPRLGLGGKIAIALAFGIGLPICLIFLYCCFNRRGRRIDDDEERALHPSSRKSAGHAELGCVGYRTKEFTYTELEEATNGFSEENELGEGGCGYVYKGRLGDGREVAVKVLKSGGLPAAKQFKVEVDSISRANHTNLISLVGYCIYGDKRLIVYDYAPNKTLHFHLHGKDIKSSNILLDSNFEPLVSDFGLAKLDPNSRDRSSNVGAVGTYGYVAPEYAMSGILSEKADVYSFGVVLLELTTGRKAVFNDSETNTPESLAEWARSKLDYALQNKQIVHLVDPKLGNMYNEKQVLQMIWVANACLQLEVGSRPTMGQVVHYLEYSRNQDLKYVKRQGGHTNLYSMTMSESDSQSYKSASESFSEMNLPDETPKELSKAAGKRPVHDAIPMILDHSGPSGLKPIEEDVEEVYES</sequence>
<evidence type="ECO:0000256" key="12">
    <source>
        <dbReference type="ARBA" id="ARBA00047899"/>
    </source>
</evidence>
<dbReference type="EC" id="2.7.11.1" evidence="2"/>
<evidence type="ECO:0000256" key="15">
    <source>
        <dbReference type="SAM" id="Phobius"/>
    </source>
</evidence>
<evidence type="ECO:0000256" key="13">
    <source>
        <dbReference type="ARBA" id="ARBA00048679"/>
    </source>
</evidence>
<name>A0A1R3JX92_9ROSI</name>
<evidence type="ECO:0000256" key="4">
    <source>
        <dbReference type="ARBA" id="ARBA00022527"/>
    </source>
</evidence>
<evidence type="ECO:0000256" key="6">
    <source>
        <dbReference type="ARBA" id="ARBA00022692"/>
    </source>
</evidence>
<evidence type="ECO:0000256" key="9">
    <source>
        <dbReference type="ARBA" id="ARBA00022840"/>
    </source>
</evidence>
<comment type="subcellular location">
    <subcellularLocation>
        <location evidence="1">Cell membrane</location>
        <topology evidence="1">Single-pass membrane protein</topology>
    </subcellularLocation>
</comment>
<dbReference type="GO" id="GO:0005886">
    <property type="term" value="C:plasma membrane"/>
    <property type="evidence" value="ECO:0007669"/>
    <property type="project" value="UniProtKB-SubCell"/>
</dbReference>
<dbReference type="EMBL" id="AWUE01015149">
    <property type="protein sequence ID" value="OMO99411.1"/>
    <property type="molecule type" value="Genomic_DNA"/>
</dbReference>
<dbReference type="PANTHER" id="PTHR47982">
    <property type="entry name" value="PROLINE-RICH RECEPTOR-LIKE PROTEIN KINASE PERK4"/>
    <property type="match status" value="1"/>
</dbReference>
<proteinExistence type="predicted"/>
<evidence type="ECO:0000313" key="18">
    <source>
        <dbReference type="Proteomes" id="UP000187203"/>
    </source>
</evidence>
<keyword evidence="10 15" id="KW-1133">Transmembrane helix</keyword>
<evidence type="ECO:0000259" key="16">
    <source>
        <dbReference type="PROSITE" id="PS50011"/>
    </source>
</evidence>
<comment type="catalytic activity">
    <reaction evidence="13">
        <text>L-seryl-[protein] + ATP = O-phospho-L-seryl-[protein] + ADP + H(+)</text>
        <dbReference type="Rhea" id="RHEA:17989"/>
        <dbReference type="Rhea" id="RHEA-COMP:9863"/>
        <dbReference type="Rhea" id="RHEA-COMP:11604"/>
        <dbReference type="ChEBI" id="CHEBI:15378"/>
        <dbReference type="ChEBI" id="CHEBI:29999"/>
        <dbReference type="ChEBI" id="CHEBI:30616"/>
        <dbReference type="ChEBI" id="CHEBI:83421"/>
        <dbReference type="ChEBI" id="CHEBI:456216"/>
        <dbReference type="EC" id="2.7.11.1"/>
    </reaction>
</comment>
<protein>
    <recommendedName>
        <fullName evidence="2">non-specific serine/threonine protein kinase</fullName>
        <ecNumber evidence="2">2.7.11.1</ecNumber>
    </recommendedName>
</protein>
<dbReference type="InterPro" id="IPR047117">
    <property type="entry name" value="PERK1-13-like"/>
</dbReference>
<keyword evidence="4" id="KW-0723">Serine/threonine-protein kinase</keyword>
<comment type="catalytic activity">
    <reaction evidence="12">
        <text>L-threonyl-[protein] + ATP = O-phospho-L-threonyl-[protein] + ADP + H(+)</text>
        <dbReference type="Rhea" id="RHEA:46608"/>
        <dbReference type="Rhea" id="RHEA-COMP:11060"/>
        <dbReference type="Rhea" id="RHEA-COMP:11605"/>
        <dbReference type="ChEBI" id="CHEBI:15378"/>
        <dbReference type="ChEBI" id="CHEBI:30013"/>
        <dbReference type="ChEBI" id="CHEBI:30616"/>
        <dbReference type="ChEBI" id="CHEBI:61977"/>
        <dbReference type="ChEBI" id="CHEBI:456216"/>
        <dbReference type="EC" id="2.7.11.1"/>
    </reaction>
</comment>
<evidence type="ECO:0000313" key="17">
    <source>
        <dbReference type="EMBL" id="OMO99411.1"/>
    </source>
</evidence>
<evidence type="ECO:0000256" key="2">
    <source>
        <dbReference type="ARBA" id="ARBA00012513"/>
    </source>
</evidence>
<dbReference type="Gene3D" id="3.30.200.20">
    <property type="entry name" value="Phosphorylase Kinase, domain 1"/>
    <property type="match status" value="1"/>
</dbReference>
<keyword evidence="3" id="KW-1003">Cell membrane</keyword>
<dbReference type="FunFam" id="3.30.200.20:FF:000162">
    <property type="entry name" value="Adenine nucleotide alpha hydrolase-like domain kinase"/>
    <property type="match status" value="1"/>
</dbReference>
<organism evidence="17 18">
    <name type="scientific">Corchorus olitorius</name>
    <dbReference type="NCBI Taxonomy" id="93759"/>
    <lineage>
        <taxon>Eukaryota</taxon>
        <taxon>Viridiplantae</taxon>
        <taxon>Streptophyta</taxon>
        <taxon>Embryophyta</taxon>
        <taxon>Tracheophyta</taxon>
        <taxon>Spermatophyta</taxon>
        <taxon>Magnoliopsida</taxon>
        <taxon>eudicotyledons</taxon>
        <taxon>Gunneridae</taxon>
        <taxon>Pentapetalae</taxon>
        <taxon>rosids</taxon>
        <taxon>malvids</taxon>
        <taxon>Malvales</taxon>
        <taxon>Malvaceae</taxon>
        <taxon>Grewioideae</taxon>
        <taxon>Apeibeae</taxon>
        <taxon>Corchorus</taxon>
    </lineage>
</organism>
<feature type="transmembrane region" description="Helical" evidence="15">
    <location>
        <begin position="15"/>
        <end position="36"/>
    </location>
</feature>
<keyword evidence="18" id="KW-1185">Reference proteome</keyword>
<gene>
    <name evidence="17" type="ORF">COLO4_13318</name>
</gene>
<evidence type="ECO:0000256" key="1">
    <source>
        <dbReference type="ARBA" id="ARBA00004162"/>
    </source>
</evidence>
<dbReference type="GO" id="GO:0004674">
    <property type="term" value="F:protein serine/threonine kinase activity"/>
    <property type="evidence" value="ECO:0007669"/>
    <property type="project" value="UniProtKB-KW"/>
</dbReference>
<feature type="compositionally biased region" description="Polar residues" evidence="14">
    <location>
        <begin position="358"/>
        <end position="368"/>
    </location>
</feature>
<dbReference type="SMART" id="SM00220">
    <property type="entry name" value="S_TKc"/>
    <property type="match status" value="1"/>
</dbReference>
<dbReference type="InterPro" id="IPR011009">
    <property type="entry name" value="Kinase-like_dom_sf"/>
</dbReference>
<dbReference type="Proteomes" id="UP000187203">
    <property type="component" value="Unassembled WGS sequence"/>
</dbReference>
<comment type="caution">
    <text evidence="17">The sequence shown here is derived from an EMBL/GenBank/DDBJ whole genome shotgun (WGS) entry which is preliminary data.</text>
</comment>
<dbReference type="OrthoDB" id="4062651at2759"/>
<keyword evidence="5" id="KW-0808">Transferase</keyword>
<evidence type="ECO:0000256" key="5">
    <source>
        <dbReference type="ARBA" id="ARBA00022679"/>
    </source>
</evidence>
<keyword evidence="11 15" id="KW-0472">Membrane</keyword>
<dbReference type="GO" id="GO:0005524">
    <property type="term" value="F:ATP binding"/>
    <property type="evidence" value="ECO:0007669"/>
    <property type="project" value="UniProtKB-KW"/>
</dbReference>
<dbReference type="PROSITE" id="PS50011">
    <property type="entry name" value="PROTEIN_KINASE_DOM"/>
    <property type="match status" value="1"/>
</dbReference>
<dbReference type="Pfam" id="PF00069">
    <property type="entry name" value="Pkinase"/>
    <property type="match status" value="1"/>
</dbReference>
<evidence type="ECO:0000256" key="10">
    <source>
        <dbReference type="ARBA" id="ARBA00022989"/>
    </source>
</evidence>
<reference evidence="18" key="1">
    <citation type="submission" date="2013-09" db="EMBL/GenBank/DDBJ databases">
        <title>Corchorus olitorius genome sequencing.</title>
        <authorList>
            <person name="Alam M."/>
            <person name="Haque M.S."/>
            <person name="Islam M.S."/>
            <person name="Emdad E.M."/>
            <person name="Islam M.M."/>
            <person name="Ahmed B."/>
            <person name="Halim A."/>
            <person name="Hossen Q.M.M."/>
            <person name="Hossain M.Z."/>
            <person name="Ahmed R."/>
            <person name="Khan M.M."/>
            <person name="Islam R."/>
            <person name="Rashid M.M."/>
            <person name="Khan S.A."/>
            <person name="Rahman M.S."/>
            <person name="Alam M."/>
            <person name="Yahiya A.S."/>
            <person name="Khan M.S."/>
            <person name="Azam M.S."/>
            <person name="Haque T."/>
            <person name="Lashkar M.Z.H."/>
            <person name="Akhand A.I."/>
            <person name="Morshed G."/>
            <person name="Roy S."/>
            <person name="Uddin K.S."/>
            <person name="Rabeya T."/>
            <person name="Hossain A.S."/>
            <person name="Chowdhury A."/>
            <person name="Snigdha A.R."/>
            <person name="Mortoza M.S."/>
            <person name="Matin S.A."/>
            <person name="Hoque S.M.E."/>
            <person name="Islam M.K."/>
            <person name="Roy D.K."/>
            <person name="Haider R."/>
            <person name="Moosa M.M."/>
            <person name="Elias S.M."/>
            <person name="Hasan A.M."/>
            <person name="Jahan S."/>
            <person name="Shafiuddin M."/>
            <person name="Mahmood N."/>
            <person name="Shommy N.S."/>
        </authorList>
    </citation>
    <scope>NUCLEOTIDE SEQUENCE [LARGE SCALE GENOMIC DNA]</scope>
    <source>
        <strain evidence="18">cv. O-4</strain>
    </source>
</reference>
<keyword evidence="8" id="KW-0418">Kinase</keyword>
<evidence type="ECO:0000256" key="14">
    <source>
        <dbReference type="SAM" id="MobiDB-lite"/>
    </source>
</evidence>